<dbReference type="Gene3D" id="3.40.140.10">
    <property type="entry name" value="Cytidine Deaminase, domain 2"/>
    <property type="match status" value="1"/>
</dbReference>
<dbReference type="EC" id="3.5.4.33" evidence="8"/>
<evidence type="ECO:0000313" key="11">
    <source>
        <dbReference type="Proteomes" id="UP001056209"/>
    </source>
</evidence>
<sequence length="161" mass="18118">MYEIEDLDTIWMRHAITLATYAEIIGEISVGAVLIQNGQLISCGWNSSIICHDPSAHAEIIALRIGGKILGNYRLLGTTLYVTLEPCMMCIGAIIHARIHRLVCGAKNKKSRQTPWLKNILHHPMINHHISLTTGILEKECASQLNKFFKRRRHTSIPSLK</sequence>
<dbReference type="GO" id="GO:0008270">
    <property type="term" value="F:zinc ion binding"/>
    <property type="evidence" value="ECO:0007669"/>
    <property type="project" value="UniProtKB-UniRule"/>
</dbReference>
<keyword evidence="4 8" id="KW-0479">Metal-binding</keyword>
<keyword evidence="6 8" id="KW-0862">Zinc</keyword>
<feature type="binding site" evidence="8">
    <location>
        <position position="57"/>
    </location>
    <ligand>
        <name>Zn(2+)</name>
        <dbReference type="ChEBI" id="CHEBI:29105"/>
        <note>catalytic</note>
    </ligand>
</feature>
<evidence type="ECO:0000256" key="5">
    <source>
        <dbReference type="ARBA" id="ARBA00022801"/>
    </source>
</evidence>
<comment type="subunit">
    <text evidence="2 8">Homodimer.</text>
</comment>
<feature type="active site" description="Proton donor" evidence="8">
    <location>
        <position position="59"/>
    </location>
</feature>
<comment type="similarity">
    <text evidence="1">Belongs to the cytidine and deoxycytidylate deaminase family. ADAT2 subfamily.</text>
</comment>
<dbReference type="Proteomes" id="UP001056209">
    <property type="component" value="Chromosome"/>
</dbReference>
<dbReference type="GO" id="GO:0052717">
    <property type="term" value="F:tRNA-specific adenosine-34 deaminase activity"/>
    <property type="evidence" value="ECO:0007669"/>
    <property type="project" value="UniProtKB-UniRule"/>
</dbReference>
<evidence type="ECO:0000256" key="4">
    <source>
        <dbReference type="ARBA" id="ARBA00022723"/>
    </source>
</evidence>
<reference evidence="10" key="1">
    <citation type="submission" date="2022-05" db="EMBL/GenBank/DDBJ databases">
        <title>Impact of host demography and evolutionary history on endosymbiont molecular evolution: a test in carpenter ants (Genus Camponotus) and their Blochmannia endosymbionts.</title>
        <authorList>
            <person name="Manthey J.D."/>
            <person name="Giron J.C."/>
            <person name="Hruska J.P."/>
        </authorList>
    </citation>
    <scope>NUCLEOTIDE SEQUENCE</scope>
    <source>
        <strain evidence="10">C-039</strain>
    </source>
</reference>
<evidence type="ECO:0000259" key="9">
    <source>
        <dbReference type="PROSITE" id="PS51747"/>
    </source>
</evidence>
<evidence type="ECO:0000256" key="1">
    <source>
        <dbReference type="ARBA" id="ARBA00010669"/>
    </source>
</evidence>
<dbReference type="PROSITE" id="PS51747">
    <property type="entry name" value="CYT_DCMP_DEAMINASES_2"/>
    <property type="match status" value="1"/>
</dbReference>
<dbReference type="RefSeq" id="WP_250248669.1">
    <property type="nucleotide sequence ID" value="NZ_CP097753.1"/>
</dbReference>
<accession>A0A9Q8TW02</accession>
<protein>
    <recommendedName>
        <fullName evidence="8">tRNA-specific adenosine deaminase</fullName>
        <ecNumber evidence="8">3.5.4.33</ecNumber>
    </recommendedName>
</protein>
<dbReference type="InterPro" id="IPR016192">
    <property type="entry name" value="APOBEC/CMP_deaminase_Zn-bd"/>
</dbReference>
<evidence type="ECO:0000256" key="3">
    <source>
        <dbReference type="ARBA" id="ARBA00022694"/>
    </source>
</evidence>
<dbReference type="InterPro" id="IPR028883">
    <property type="entry name" value="tRNA_aden_deaminase"/>
</dbReference>
<dbReference type="PANTHER" id="PTHR11079">
    <property type="entry name" value="CYTOSINE DEAMINASE FAMILY MEMBER"/>
    <property type="match status" value="1"/>
</dbReference>
<evidence type="ECO:0000256" key="2">
    <source>
        <dbReference type="ARBA" id="ARBA00011738"/>
    </source>
</evidence>
<dbReference type="EMBL" id="CP097753">
    <property type="protein sequence ID" value="URJ28242.1"/>
    <property type="molecule type" value="Genomic_DNA"/>
</dbReference>
<dbReference type="HAMAP" id="MF_00972">
    <property type="entry name" value="tRNA_aden_deaminase"/>
    <property type="match status" value="1"/>
</dbReference>
<feature type="domain" description="CMP/dCMP-type deaminase" evidence="9">
    <location>
        <begin position="6"/>
        <end position="127"/>
    </location>
</feature>
<evidence type="ECO:0000256" key="7">
    <source>
        <dbReference type="ARBA" id="ARBA00048045"/>
    </source>
</evidence>
<keyword evidence="5 8" id="KW-0378">Hydrolase</keyword>
<dbReference type="AlphaFoldDB" id="A0A9Q8TW02"/>
<dbReference type="InterPro" id="IPR002125">
    <property type="entry name" value="CMP_dCMP_dom"/>
</dbReference>
<dbReference type="PROSITE" id="PS00903">
    <property type="entry name" value="CYT_DCMP_DEAMINASES_1"/>
    <property type="match status" value="1"/>
</dbReference>
<dbReference type="PANTHER" id="PTHR11079:SF202">
    <property type="entry name" value="TRNA-SPECIFIC ADENOSINE DEAMINASE"/>
    <property type="match status" value="1"/>
</dbReference>
<feature type="binding site" evidence="8">
    <location>
        <position position="90"/>
    </location>
    <ligand>
        <name>Zn(2+)</name>
        <dbReference type="ChEBI" id="CHEBI:29105"/>
        <note>catalytic</note>
    </ligand>
</feature>
<dbReference type="InterPro" id="IPR016193">
    <property type="entry name" value="Cytidine_deaminase-like"/>
</dbReference>
<comment type="function">
    <text evidence="8">Catalyzes the deamination of adenosine to inosine at the wobble position 34 of tRNA(Arg2).</text>
</comment>
<evidence type="ECO:0000256" key="6">
    <source>
        <dbReference type="ARBA" id="ARBA00022833"/>
    </source>
</evidence>
<dbReference type="GO" id="GO:0002100">
    <property type="term" value="P:tRNA wobble adenosine to inosine editing"/>
    <property type="evidence" value="ECO:0007669"/>
    <property type="project" value="UniProtKB-UniRule"/>
</dbReference>
<dbReference type="Pfam" id="PF00383">
    <property type="entry name" value="dCMP_cyt_deam_1"/>
    <property type="match status" value="1"/>
</dbReference>
<dbReference type="SUPFAM" id="SSF53927">
    <property type="entry name" value="Cytidine deaminase-like"/>
    <property type="match status" value="1"/>
</dbReference>
<dbReference type="NCBIfam" id="NF008113">
    <property type="entry name" value="PRK10860.1"/>
    <property type="match status" value="1"/>
</dbReference>
<evidence type="ECO:0000256" key="8">
    <source>
        <dbReference type="HAMAP-Rule" id="MF_00972"/>
    </source>
</evidence>
<evidence type="ECO:0000313" key="10">
    <source>
        <dbReference type="EMBL" id="URJ28242.1"/>
    </source>
</evidence>
<comment type="catalytic activity">
    <reaction evidence="7 8">
        <text>adenosine(34) in tRNA + H2O + H(+) = inosine(34) in tRNA + NH4(+)</text>
        <dbReference type="Rhea" id="RHEA:43168"/>
        <dbReference type="Rhea" id="RHEA-COMP:10373"/>
        <dbReference type="Rhea" id="RHEA-COMP:10374"/>
        <dbReference type="ChEBI" id="CHEBI:15377"/>
        <dbReference type="ChEBI" id="CHEBI:15378"/>
        <dbReference type="ChEBI" id="CHEBI:28938"/>
        <dbReference type="ChEBI" id="CHEBI:74411"/>
        <dbReference type="ChEBI" id="CHEBI:82852"/>
        <dbReference type="EC" id="3.5.4.33"/>
    </reaction>
</comment>
<proteinExistence type="inferred from homology"/>
<comment type="cofactor">
    <cofactor evidence="8">
        <name>Zn(2+)</name>
        <dbReference type="ChEBI" id="CHEBI:29105"/>
    </cofactor>
    <text evidence="8">Binds 1 zinc ion per subunit.</text>
</comment>
<name>A0A9Q8TW02_9ENTR</name>
<keyword evidence="3 8" id="KW-0819">tRNA processing</keyword>
<organism evidence="10 11">
    <name type="scientific">Candidatus Blochmannia vicinus</name>
    <name type="common">nom. nud.</name>
    <dbReference type="NCBI Taxonomy" id="251540"/>
    <lineage>
        <taxon>Bacteria</taxon>
        <taxon>Pseudomonadati</taxon>
        <taxon>Pseudomonadota</taxon>
        <taxon>Gammaproteobacteria</taxon>
        <taxon>Enterobacterales</taxon>
        <taxon>Enterobacteriaceae</taxon>
        <taxon>ant endosymbionts</taxon>
        <taxon>Candidatus Blochmanniella</taxon>
    </lineage>
</organism>
<feature type="binding site" evidence="8">
    <location>
        <position position="87"/>
    </location>
    <ligand>
        <name>Zn(2+)</name>
        <dbReference type="ChEBI" id="CHEBI:29105"/>
        <note>catalytic</note>
    </ligand>
</feature>
<gene>
    <name evidence="8 10" type="primary">tadA</name>
    <name evidence="10" type="ORF">M9393_00485</name>
</gene>
<dbReference type="CDD" id="cd01285">
    <property type="entry name" value="nucleoside_deaminase"/>
    <property type="match status" value="1"/>
</dbReference>